<dbReference type="GO" id="GO:0006935">
    <property type="term" value="P:chemotaxis"/>
    <property type="evidence" value="ECO:0007669"/>
    <property type="project" value="UniProtKB-ARBA"/>
</dbReference>
<comment type="caution">
    <text evidence="8">The sequence shown here is derived from an EMBL/GenBank/DDBJ whole genome shotgun (WGS) entry which is preliminary data.</text>
</comment>
<evidence type="ECO:0000259" key="7">
    <source>
        <dbReference type="PROSITE" id="PS50885"/>
    </source>
</evidence>
<gene>
    <name evidence="8" type="ORF">MBAV_005540</name>
</gene>
<dbReference type="SMART" id="SM00304">
    <property type="entry name" value="HAMP"/>
    <property type="match status" value="1"/>
</dbReference>
<keyword evidence="5" id="KW-1133">Transmembrane helix</keyword>
<dbReference type="Proteomes" id="UP000033423">
    <property type="component" value="Unassembled WGS sequence"/>
</dbReference>
<feature type="transmembrane region" description="Helical" evidence="5">
    <location>
        <begin position="177"/>
        <end position="198"/>
    </location>
</feature>
<keyword evidence="2 4" id="KW-0807">Transducer</keyword>
<accession>A0A0F3GK37</accession>
<dbReference type="Gene3D" id="1.10.287.950">
    <property type="entry name" value="Methyl-accepting chemotaxis protein"/>
    <property type="match status" value="1"/>
</dbReference>
<feature type="domain" description="Methyl-accepting transducer" evidence="6">
    <location>
        <begin position="256"/>
        <end position="492"/>
    </location>
</feature>
<dbReference type="Pfam" id="PF00672">
    <property type="entry name" value="HAMP"/>
    <property type="match status" value="1"/>
</dbReference>
<evidence type="ECO:0000313" key="9">
    <source>
        <dbReference type="Proteomes" id="UP000033423"/>
    </source>
</evidence>
<dbReference type="CDD" id="cd06225">
    <property type="entry name" value="HAMP"/>
    <property type="match status" value="1"/>
</dbReference>
<dbReference type="PANTHER" id="PTHR32089:SF112">
    <property type="entry name" value="LYSOZYME-LIKE PROTEIN-RELATED"/>
    <property type="match status" value="1"/>
</dbReference>
<evidence type="ECO:0000256" key="3">
    <source>
        <dbReference type="ARBA" id="ARBA00029447"/>
    </source>
</evidence>
<dbReference type="EMBL" id="LACI01002376">
    <property type="protein sequence ID" value="KJU82270.1"/>
    <property type="molecule type" value="Genomic_DNA"/>
</dbReference>
<dbReference type="PROSITE" id="PS50111">
    <property type="entry name" value="CHEMOTAXIS_TRANSDUC_2"/>
    <property type="match status" value="1"/>
</dbReference>
<dbReference type="SMART" id="SM00283">
    <property type="entry name" value="MA"/>
    <property type="match status" value="1"/>
</dbReference>
<dbReference type="AlphaFoldDB" id="A0A0F3GK37"/>
<feature type="domain" description="HAMP" evidence="7">
    <location>
        <begin position="199"/>
        <end position="251"/>
    </location>
</feature>
<name>A0A0F3GK37_9BACT</name>
<sequence length="538" mass="58378">MKNVSIGTKTLVPIILITFLGIMATVVVTVKLSKYLVINEIKDGAIRGYKDTVLNALTTMMLADNIKDSKRPFIEQMNNIVKIKLIRTDALDKDYGKGNADEYASDPVESDVIKTGWEKVVIEGENIRGVYPYIASKNFMGKDCLGCHNVKEGEVLGVVSITVSMAKTMASLKRIEYIFIALGVLGLISMVFIFTFTFKLTHQPLVNLARNLELIASGDLQVRFNYDAQDEVGKLSQGLNHMVTSLKDIITEVKDAADGMSDASTNLKSSSGKMSNDVINQAERTTQVATSIEEMSQTVSEIARNISDIAASASQTVEIARKGSKVVEQTVNEVKKIDETVRESALLVESLGNRSNQIGDIVKVINDIADQTNLLALNAAIEAARAGEQGRGFAVVADEVRKLAEKTSKATTEISAMITTMQGETSIVITSMHGNLQRVNDGVSYSTQAGKSLEDILSSVTKLQELLTNIASASDEMTSVADNVTRDIETIANSSRDTTVCTDVVSQASSHLVTLSKRLRDIVSQFSVGRKTSSRLLK</sequence>
<protein>
    <submittedName>
        <fullName evidence="8">Methyl-accepting chemotaxis sensory transducer</fullName>
    </submittedName>
</protein>
<evidence type="ECO:0000256" key="2">
    <source>
        <dbReference type="ARBA" id="ARBA00023224"/>
    </source>
</evidence>
<comment type="similarity">
    <text evidence="3">Belongs to the methyl-accepting chemotaxis (MCP) protein family.</text>
</comment>
<keyword evidence="5" id="KW-0472">Membrane</keyword>
<dbReference type="PROSITE" id="PS50885">
    <property type="entry name" value="HAMP"/>
    <property type="match status" value="1"/>
</dbReference>
<evidence type="ECO:0000313" key="8">
    <source>
        <dbReference type="EMBL" id="KJU82270.1"/>
    </source>
</evidence>
<dbReference type="CDD" id="cd11386">
    <property type="entry name" value="MCP_signal"/>
    <property type="match status" value="1"/>
</dbReference>
<keyword evidence="5" id="KW-0812">Transmembrane</keyword>
<dbReference type="InterPro" id="IPR004089">
    <property type="entry name" value="MCPsignal_dom"/>
</dbReference>
<evidence type="ECO:0000256" key="1">
    <source>
        <dbReference type="ARBA" id="ARBA00004370"/>
    </source>
</evidence>
<organism evidence="8 9">
    <name type="scientific">Candidatus Magnetobacterium bavaricum</name>
    <dbReference type="NCBI Taxonomy" id="29290"/>
    <lineage>
        <taxon>Bacteria</taxon>
        <taxon>Pseudomonadati</taxon>
        <taxon>Nitrospirota</taxon>
        <taxon>Thermodesulfovibrionia</taxon>
        <taxon>Thermodesulfovibrionales</taxon>
        <taxon>Candidatus Magnetobacteriaceae</taxon>
        <taxon>Candidatus Magnetobacterium</taxon>
    </lineage>
</organism>
<dbReference type="GO" id="GO:0016020">
    <property type="term" value="C:membrane"/>
    <property type="evidence" value="ECO:0007669"/>
    <property type="project" value="UniProtKB-SubCell"/>
</dbReference>
<proteinExistence type="inferred from homology"/>
<comment type="subcellular location">
    <subcellularLocation>
        <location evidence="1">Membrane</location>
    </subcellularLocation>
</comment>
<evidence type="ECO:0000256" key="5">
    <source>
        <dbReference type="SAM" id="Phobius"/>
    </source>
</evidence>
<dbReference type="Gene3D" id="3.30.450.290">
    <property type="match status" value="1"/>
</dbReference>
<evidence type="ECO:0000256" key="4">
    <source>
        <dbReference type="PROSITE-ProRule" id="PRU00284"/>
    </source>
</evidence>
<dbReference type="Pfam" id="PF00015">
    <property type="entry name" value="MCPsignal"/>
    <property type="match status" value="1"/>
</dbReference>
<dbReference type="SUPFAM" id="SSF58104">
    <property type="entry name" value="Methyl-accepting chemotaxis protein (MCP) signaling domain"/>
    <property type="match status" value="1"/>
</dbReference>
<dbReference type="InterPro" id="IPR003660">
    <property type="entry name" value="HAMP_dom"/>
</dbReference>
<reference evidence="8 9" key="1">
    <citation type="submission" date="2015-02" db="EMBL/GenBank/DDBJ databases">
        <title>Single-cell genomics of uncultivated deep-branching MTB reveals a conserved set of magnetosome genes.</title>
        <authorList>
            <person name="Kolinko S."/>
            <person name="Richter M."/>
            <person name="Glockner F.O."/>
            <person name="Brachmann A."/>
            <person name="Schuler D."/>
        </authorList>
    </citation>
    <scope>NUCLEOTIDE SEQUENCE [LARGE SCALE GENOMIC DNA]</scope>
    <source>
        <strain evidence="8">TM-1</strain>
    </source>
</reference>
<dbReference type="PANTHER" id="PTHR32089">
    <property type="entry name" value="METHYL-ACCEPTING CHEMOTAXIS PROTEIN MCPB"/>
    <property type="match status" value="1"/>
</dbReference>
<dbReference type="GO" id="GO:0007165">
    <property type="term" value="P:signal transduction"/>
    <property type="evidence" value="ECO:0007669"/>
    <property type="project" value="UniProtKB-KW"/>
</dbReference>
<dbReference type="FunFam" id="1.10.287.950:FF:000001">
    <property type="entry name" value="Methyl-accepting chemotaxis sensory transducer"/>
    <property type="match status" value="1"/>
</dbReference>
<keyword evidence="9" id="KW-1185">Reference proteome</keyword>
<feature type="transmembrane region" description="Helical" evidence="5">
    <location>
        <begin position="12"/>
        <end position="32"/>
    </location>
</feature>
<evidence type="ECO:0000259" key="6">
    <source>
        <dbReference type="PROSITE" id="PS50111"/>
    </source>
</evidence>